<keyword evidence="3" id="KW-1185">Reference proteome</keyword>
<gene>
    <name evidence="2" type="ordered locus">Intca_0354</name>
</gene>
<dbReference type="OrthoDB" id="3194402at2"/>
<dbReference type="EMBL" id="CP002343">
    <property type="protein sequence ID" value="ADU46903.1"/>
    <property type="molecule type" value="Genomic_DNA"/>
</dbReference>
<dbReference type="Pfam" id="PF07702">
    <property type="entry name" value="UTRA"/>
    <property type="match status" value="1"/>
</dbReference>
<accession>E6S7K8</accession>
<evidence type="ECO:0000259" key="1">
    <source>
        <dbReference type="SMART" id="SM00866"/>
    </source>
</evidence>
<dbReference type="PANTHER" id="PTHR44846:SF1">
    <property type="entry name" value="MANNOSYL-D-GLYCERATE TRANSPORT_METABOLISM SYSTEM REPRESSOR MNGR-RELATED"/>
    <property type="match status" value="1"/>
</dbReference>
<dbReference type="GO" id="GO:0045892">
    <property type="term" value="P:negative regulation of DNA-templated transcription"/>
    <property type="evidence" value="ECO:0007669"/>
    <property type="project" value="TreeGrafter"/>
</dbReference>
<evidence type="ECO:0000313" key="2">
    <source>
        <dbReference type="EMBL" id="ADU46903.1"/>
    </source>
</evidence>
<evidence type="ECO:0000313" key="3">
    <source>
        <dbReference type="Proteomes" id="UP000008914"/>
    </source>
</evidence>
<dbReference type="AlphaFoldDB" id="E6S7K8"/>
<sequence>MPTWYHRGTISAERPTGRALGAPQWAERRSLSGNQARYERLGKTDVDPYLGGEASITTEVLEYAVLEAPDSVPVLAGRSALRVLRRRATNGEPYAVIRTWMPAEFAAAIPSTSLENASVHERFATALQRPVTGGRRQVRAVAATPQVARQLGIAEGDPLLLLEGQSVDREGRLLEVFQTWHRADLVTFDVAATPGPRPAVTEPHPAEASVGLDQRVDAIAAAIKSVQQSLEAIRASLDEVRRDL</sequence>
<dbReference type="RefSeq" id="WP_013491224.1">
    <property type="nucleotide sequence ID" value="NC_014830.1"/>
</dbReference>
<dbReference type="KEGG" id="ica:Intca_0354"/>
<dbReference type="STRING" id="710696.Intca_0354"/>
<dbReference type="InterPro" id="IPR028978">
    <property type="entry name" value="Chorismate_lyase_/UTRA_dom_sf"/>
</dbReference>
<dbReference type="SMART" id="SM00866">
    <property type="entry name" value="UTRA"/>
    <property type="match status" value="1"/>
</dbReference>
<feature type="domain" description="UbiC transcription regulator-associated" evidence="1">
    <location>
        <begin position="51"/>
        <end position="187"/>
    </location>
</feature>
<dbReference type="Gene3D" id="3.40.1410.10">
    <property type="entry name" value="Chorismate lyase-like"/>
    <property type="match status" value="1"/>
</dbReference>
<dbReference type="GO" id="GO:0003677">
    <property type="term" value="F:DNA binding"/>
    <property type="evidence" value="ECO:0007669"/>
    <property type="project" value="InterPro"/>
</dbReference>
<organism evidence="2 3">
    <name type="scientific">Intrasporangium calvum (strain ATCC 23552 / DSM 43043 / JCM 3097 / NBRC 12989 / NCIMB 10167 / NRRL B-3866 / 7 KIP)</name>
    <dbReference type="NCBI Taxonomy" id="710696"/>
    <lineage>
        <taxon>Bacteria</taxon>
        <taxon>Bacillati</taxon>
        <taxon>Actinomycetota</taxon>
        <taxon>Actinomycetes</taxon>
        <taxon>Micrococcales</taxon>
        <taxon>Intrasporangiaceae</taxon>
        <taxon>Intrasporangium</taxon>
    </lineage>
</organism>
<proteinExistence type="predicted"/>
<dbReference type="InterPro" id="IPR011663">
    <property type="entry name" value="UTRA"/>
</dbReference>
<protein>
    <submittedName>
        <fullName evidence="2">Transcriptional regulator, GntR family</fullName>
    </submittedName>
</protein>
<dbReference type="Proteomes" id="UP000008914">
    <property type="component" value="Chromosome"/>
</dbReference>
<dbReference type="InterPro" id="IPR050679">
    <property type="entry name" value="Bact_HTH_transcr_reg"/>
</dbReference>
<dbReference type="SUPFAM" id="SSF64288">
    <property type="entry name" value="Chorismate lyase-like"/>
    <property type="match status" value="1"/>
</dbReference>
<dbReference type="eggNOG" id="COG2188">
    <property type="taxonomic scope" value="Bacteria"/>
</dbReference>
<reference evidence="2 3" key="1">
    <citation type="journal article" date="2010" name="Stand. Genomic Sci.">
        <title>Complete genome sequence of Intrasporangium calvum type strain (7 KIP).</title>
        <authorList>
            <person name="Del Rio T.G."/>
            <person name="Chertkov O."/>
            <person name="Yasawong M."/>
            <person name="Lucas S."/>
            <person name="Deshpande S."/>
            <person name="Cheng J.F."/>
            <person name="Detter C."/>
            <person name="Tapia R."/>
            <person name="Han C."/>
            <person name="Goodwin L."/>
            <person name="Pitluck S."/>
            <person name="Liolios K."/>
            <person name="Ivanova N."/>
            <person name="Mavromatis K."/>
            <person name="Pati A."/>
            <person name="Chen A."/>
            <person name="Palaniappan K."/>
            <person name="Land M."/>
            <person name="Hauser L."/>
            <person name="Chang Y.J."/>
            <person name="Jeffries C.D."/>
            <person name="Rohde M."/>
            <person name="Pukall R."/>
            <person name="Sikorski J."/>
            <person name="Goker M."/>
            <person name="Woyke T."/>
            <person name="Bristow J."/>
            <person name="Eisen J.A."/>
            <person name="Markowitz V."/>
            <person name="Hugenholtz P."/>
            <person name="Kyrpides N.C."/>
            <person name="Klenk H.P."/>
            <person name="Lapidus A."/>
        </authorList>
    </citation>
    <scope>NUCLEOTIDE SEQUENCE [LARGE SCALE GENOMIC DNA]</scope>
    <source>
        <strain evidence="3">ATCC 23552 / DSM 43043 / JCM 3097 / NBRC 12989 / 7 KIP</strain>
    </source>
</reference>
<dbReference type="PANTHER" id="PTHR44846">
    <property type="entry name" value="MANNOSYL-D-GLYCERATE TRANSPORT/METABOLISM SYSTEM REPRESSOR MNGR-RELATED"/>
    <property type="match status" value="1"/>
</dbReference>
<name>E6S7K8_INTC7</name>
<dbReference type="HOGENOM" id="CLU_1136852_0_0_11"/>